<dbReference type="Proteomes" id="UP000383932">
    <property type="component" value="Unassembled WGS sequence"/>
</dbReference>
<evidence type="ECO:0000313" key="3">
    <source>
        <dbReference type="Proteomes" id="UP000383932"/>
    </source>
</evidence>
<name>A0A5N5QU50_9AGAM</name>
<keyword evidence="3" id="KW-1185">Reference proteome</keyword>
<feature type="region of interest" description="Disordered" evidence="1">
    <location>
        <begin position="205"/>
        <end position="225"/>
    </location>
</feature>
<dbReference type="OrthoDB" id="2570975at2759"/>
<accession>A0A5N5QU50</accession>
<comment type="caution">
    <text evidence="2">The sequence shown here is derived from an EMBL/GenBank/DDBJ whole genome shotgun (WGS) entry which is preliminary data.</text>
</comment>
<evidence type="ECO:0000313" key="2">
    <source>
        <dbReference type="EMBL" id="KAB5595204.1"/>
    </source>
</evidence>
<proteinExistence type="predicted"/>
<dbReference type="AlphaFoldDB" id="A0A5N5QU50"/>
<feature type="region of interest" description="Disordered" evidence="1">
    <location>
        <begin position="77"/>
        <end position="99"/>
    </location>
</feature>
<evidence type="ECO:0000256" key="1">
    <source>
        <dbReference type="SAM" id="MobiDB-lite"/>
    </source>
</evidence>
<reference evidence="2 3" key="1">
    <citation type="journal article" date="2019" name="Fungal Biol. Biotechnol.">
        <title>Draft genome sequence of fastidious pathogen Ceratobasidium theobromae, which causes vascular-streak dieback in Theobroma cacao.</title>
        <authorList>
            <person name="Ali S.S."/>
            <person name="Asman A."/>
            <person name="Shao J."/>
            <person name="Firmansyah A.P."/>
            <person name="Susilo A.W."/>
            <person name="Rosmana A."/>
            <person name="McMahon P."/>
            <person name="Junaid M."/>
            <person name="Guest D."/>
            <person name="Kheng T.Y."/>
            <person name="Meinhardt L.W."/>
            <person name="Bailey B.A."/>
        </authorList>
    </citation>
    <scope>NUCLEOTIDE SEQUENCE [LARGE SCALE GENOMIC DNA]</scope>
    <source>
        <strain evidence="2 3">CT2</strain>
    </source>
</reference>
<protein>
    <submittedName>
        <fullName evidence="2">Clp1-like protein</fullName>
    </submittedName>
</protein>
<dbReference type="EMBL" id="SSOP01000011">
    <property type="protein sequence ID" value="KAB5595204.1"/>
    <property type="molecule type" value="Genomic_DNA"/>
</dbReference>
<organism evidence="2 3">
    <name type="scientific">Ceratobasidium theobromae</name>
    <dbReference type="NCBI Taxonomy" id="1582974"/>
    <lineage>
        <taxon>Eukaryota</taxon>
        <taxon>Fungi</taxon>
        <taxon>Dikarya</taxon>
        <taxon>Basidiomycota</taxon>
        <taxon>Agaricomycotina</taxon>
        <taxon>Agaricomycetes</taxon>
        <taxon>Cantharellales</taxon>
        <taxon>Ceratobasidiaceae</taxon>
        <taxon>Ceratobasidium</taxon>
    </lineage>
</organism>
<gene>
    <name evidence="2" type="ORF">CTheo_1282</name>
</gene>
<feature type="compositionally biased region" description="Basic and acidic residues" evidence="1">
    <location>
        <begin position="77"/>
        <end position="88"/>
    </location>
</feature>
<sequence length="479" mass="51382">MLECQLFLLTPWSAGYLRAELDNGKGAGSCLRNNGVLATVVGLKQEPLSEDGSGLDADSLCLAKLLEWGPDRAWEARDGTHVSGDRRKTGAPAGSQWGRGNERLANVRFSSEIICARLRASSGLPCASARPSHEDNRLPSNPQPTLLALIPTTAIMSIAQRYPAHGKYAPPLSPVTPSTRRHDTRHRSMRTLSLTITRETPSTFDFSLPAPLATPPASPPRASGTRKVELPLSLPYVPFPPVDRAGVESLDPELRGVPVEYVAHKLRGIGPELMGALPYVTPPQTAYPASNMPAWVDVRVSSRLPSLESLPSHVLCVVNPQSKQPGQLLPVHALIYAAQCSNFPRLSRAAPHVDAQSKCARLAVVPLYVPSPATFSILNSYLYTKRPERLLSTLAPLSSGALASIPIGEQGPTNTVAALGRAMSDAFPPAKLVEHAAVVHGLWGNVMTLGVDDEVLWWALETAWEIITTAIAIASGQQI</sequence>